<keyword evidence="1" id="KW-1133">Transmembrane helix</keyword>
<feature type="transmembrane region" description="Helical" evidence="1">
    <location>
        <begin position="6"/>
        <end position="26"/>
    </location>
</feature>
<proteinExistence type="predicted"/>
<dbReference type="Proteomes" id="UP000701680">
    <property type="component" value="Unassembled WGS sequence"/>
</dbReference>
<dbReference type="OrthoDB" id="9762883at2"/>
<dbReference type="PANTHER" id="PTHR34978">
    <property type="entry name" value="POSSIBLE SENSOR-TRANSDUCER PROTEIN BLAR"/>
    <property type="match status" value="1"/>
</dbReference>
<dbReference type="Pfam" id="PF05569">
    <property type="entry name" value="Peptidase_M56"/>
    <property type="match status" value="1"/>
</dbReference>
<organism evidence="4 5">
    <name type="scientific">Dorea phocaeensis</name>
    <dbReference type="NCBI Taxonomy" id="2040291"/>
    <lineage>
        <taxon>Bacteria</taxon>
        <taxon>Bacillati</taxon>
        <taxon>Bacillota</taxon>
        <taxon>Clostridia</taxon>
        <taxon>Lachnospirales</taxon>
        <taxon>Lachnospiraceae</taxon>
        <taxon>Dorea</taxon>
    </lineage>
</organism>
<dbReference type="CDD" id="cd07341">
    <property type="entry name" value="M56_BlaR1_MecR1_like"/>
    <property type="match status" value="1"/>
</dbReference>
<reference evidence="5 6" key="1">
    <citation type="journal article" date="2020" name="Cell Host Microbe">
        <title>Functional and Genomic Variation between Human-Derived Isolates of Lachnospiraceae Reveals Inter- and Intra-Species Diversity.</title>
        <authorList>
            <person name="Sorbara M.T."/>
            <person name="Littmann E.R."/>
            <person name="Fontana E."/>
            <person name="Moody T.U."/>
            <person name="Kohout C.E."/>
            <person name="Gjonbalaj M."/>
            <person name="Eaton V."/>
            <person name="Seok R."/>
            <person name="Leiner I.M."/>
            <person name="Pamer E.G."/>
        </authorList>
    </citation>
    <scope>NUCLEOTIDE SEQUENCE [LARGE SCALE GENOMIC DNA]</scope>
    <source>
        <strain evidence="4 5">MSK.17.11</strain>
        <strain evidence="3 6">MSK.17.38</strain>
    </source>
</reference>
<keyword evidence="5" id="KW-1185">Reference proteome</keyword>
<evidence type="ECO:0000313" key="5">
    <source>
        <dbReference type="Proteomes" id="UP000528555"/>
    </source>
</evidence>
<dbReference type="PANTHER" id="PTHR34978:SF3">
    <property type="entry name" value="SLR0241 PROTEIN"/>
    <property type="match status" value="1"/>
</dbReference>
<dbReference type="RefSeq" id="WP_101695776.1">
    <property type="nucleotide sequence ID" value="NZ_JAAITX010000004.1"/>
</dbReference>
<dbReference type="EMBL" id="JAAIUO010000004">
    <property type="protein sequence ID" value="NSK14718.1"/>
    <property type="molecule type" value="Genomic_DNA"/>
</dbReference>
<feature type="transmembrane region" description="Helical" evidence="1">
    <location>
        <begin position="352"/>
        <end position="372"/>
    </location>
</feature>
<feature type="transmembrane region" description="Helical" evidence="1">
    <location>
        <begin position="310"/>
        <end position="331"/>
    </location>
</feature>
<dbReference type="InterPro" id="IPR052173">
    <property type="entry name" value="Beta-lactam_resp_regulator"/>
</dbReference>
<feature type="domain" description="Peptidase M56" evidence="2">
    <location>
        <begin position="146"/>
        <end position="324"/>
    </location>
</feature>
<keyword evidence="1" id="KW-0812">Transmembrane</keyword>
<feature type="transmembrane region" description="Helical" evidence="1">
    <location>
        <begin position="47"/>
        <end position="71"/>
    </location>
</feature>
<evidence type="ECO:0000313" key="3">
    <source>
        <dbReference type="EMBL" id="NSK14718.1"/>
    </source>
</evidence>
<feature type="transmembrane region" description="Helical" evidence="1">
    <location>
        <begin position="83"/>
        <end position="102"/>
    </location>
</feature>
<gene>
    <name evidence="4" type="ORF">G5A66_07495</name>
    <name evidence="3" type="ORF">G5A75_07515</name>
</gene>
<evidence type="ECO:0000313" key="4">
    <source>
        <dbReference type="EMBL" id="NVH58492.1"/>
    </source>
</evidence>
<dbReference type="InterPro" id="IPR008756">
    <property type="entry name" value="Peptidase_M56"/>
</dbReference>
<feature type="transmembrane region" description="Helical" evidence="1">
    <location>
        <begin position="109"/>
        <end position="129"/>
    </location>
</feature>
<feature type="transmembrane region" description="Helical" evidence="1">
    <location>
        <begin position="265"/>
        <end position="284"/>
    </location>
</feature>
<keyword evidence="1" id="KW-0472">Membrane</keyword>
<feature type="transmembrane region" description="Helical" evidence="1">
    <location>
        <begin position="149"/>
        <end position="170"/>
    </location>
</feature>
<dbReference type="AlphaFoldDB" id="A0A850HKS2"/>
<evidence type="ECO:0000259" key="2">
    <source>
        <dbReference type="Pfam" id="PF05569"/>
    </source>
</evidence>
<protein>
    <submittedName>
        <fullName evidence="4">M56 family metallopeptidase</fullName>
    </submittedName>
</protein>
<reference evidence="4" key="2">
    <citation type="submission" date="2020-02" db="EMBL/GenBank/DDBJ databases">
        <authorList>
            <person name="Littmann E."/>
            <person name="Sorbara M."/>
        </authorList>
    </citation>
    <scope>NUCLEOTIDE SEQUENCE</scope>
    <source>
        <strain evidence="4">MSK.17.11</strain>
        <strain evidence="3">MSK.17.38</strain>
    </source>
</reference>
<evidence type="ECO:0000313" key="6">
    <source>
        <dbReference type="Proteomes" id="UP000701680"/>
    </source>
</evidence>
<dbReference type="Proteomes" id="UP000528555">
    <property type="component" value="Unassembled WGS sequence"/>
</dbReference>
<comment type="caution">
    <text evidence="4">The sequence shown here is derived from an EMBL/GenBank/DDBJ whole genome shotgun (WGS) entry which is preliminary data.</text>
</comment>
<name>A0A850HKS2_9FIRM</name>
<dbReference type="EMBL" id="JAAITX010000004">
    <property type="protein sequence ID" value="NVH58492.1"/>
    <property type="molecule type" value="Genomic_DNA"/>
</dbReference>
<sequence length="497" mass="58666">MTDTGIIFMMRIFWAVFMALMLIGGYRGSCNVENGKATPMRVRTDDSLVWLDPLVFPIVIGIMALIMCLFLDGEMLAEQFFSYIFDTFFFLNAYFLFLLLFLPVLRKYYAAKMCATLWLVPIFLYYQPYIFYQLSQGKQIMVCYIPKEIIFLLLGIWLLGFAVFMLWQILSHVQFSRLLKKDAGEVEDPELRESFEREKKKLNFSESFTVGLKYSNRIKTPLTVGMIQKNMVIYLPRRAYTTEEAAFIFRHELCHIRRRDTHTKFFLRFCNAFGWMHPFAWIAVKRAEDDLELSCDELVLKDENAAGRRVYANLLLTDTGVSSGFTTCLSRRAKTLRYRMRETMQEKKKRRGLWILFLVMFLSCFFPGRMIFATDRTTVGEVLGEHIHDIKEVTYTYSSDHKNQQKLQRAENREELLEYLSDLEIEKLIGDYEVPCQEEGLRIFLETKDQNCTFVIEGEYIVCYVYDIESKENSRIQYHVVDKNWFSHYDKRACGNT</sequence>
<evidence type="ECO:0000256" key="1">
    <source>
        <dbReference type="SAM" id="Phobius"/>
    </source>
</evidence>
<accession>A0A850HKS2</accession>